<evidence type="ECO:0000259" key="13">
    <source>
        <dbReference type="PROSITE" id="PS51194"/>
    </source>
</evidence>
<protein>
    <recommendedName>
        <fullName evidence="9">DEAD-box ATP-dependent RNA helicase RhpA</fullName>
        <ecNumber evidence="1">3.6.4.13</ecNumber>
    </recommendedName>
</protein>
<comment type="catalytic activity">
    <reaction evidence="8">
        <text>ATP + H2O = ADP + phosphate + H(+)</text>
        <dbReference type="Rhea" id="RHEA:13065"/>
        <dbReference type="ChEBI" id="CHEBI:15377"/>
        <dbReference type="ChEBI" id="CHEBI:15378"/>
        <dbReference type="ChEBI" id="CHEBI:30616"/>
        <dbReference type="ChEBI" id="CHEBI:43474"/>
        <dbReference type="ChEBI" id="CHEBI:456216"/>
        <dbReference type="EC" id="3.6.4.13"/>
    </reaction>
</comment>
<comment type="similarity">
    <text evidence="7">Belongs to the DEAD box helicase family.</text>
</comment>
<dbReference type="InterPro" id="IPR014014">
    <property type="entry name" value="RNA_helicase_DEAD_Q_motif"/>
</dbReference>
<evidence type="ECO:0000256" key="8">
    <source>
        <dbReference type="ARBA" id="ARBA00047984"/>
    </source>
</evidence>
<dbReference type="GO" id="GO:0005524">
    <property type="term" value="F:ATP binding"/>
    <property type="evidence" value="ECO:0007669"/>
    <property type="project" value="UniProtKB-KW"/>
</dbReference>
<evidence type="ECO:0000256" key="1">
    <source>
        <dbReference type="ARBA" id="ARBA00012552"/>
    </source>
</evidence>
<accession>A0AAU8LVT1</accession>
<keyword evidence="6" id="KW-0067">ATP-binding</keyword>
<evidence type="ECO:0000256" key="9">
    <source>
        <dbReference type="ARBA" id="ARBA00074363"/>
    </source>
</evidence>
<feature type="region of interest" description="Disordered" evidence="11">
    <location>
        <begin position="380"/>
        <end position="419"/>
    </location>
</feature>
<dbReference type="InterPro" id="IPR011545">
    <property type="entry name" value="DEAD/DEAH_box_helicase_dom"/>
</dbReference>
<dbReference type="GO" id="GO:0016787">
    <property type="term" value="F:hydrolase activity"/>
    <property type="evidence" value="ECO:0007669"/>
    <property type="project" value="UniProtKB-KW"/>
</dbReference>
<dbReference type="InterPro" id="IPR044742">
    <property type="entry name" value="DEAD/DEAH_RhlB"/>
</dbReference>
<feature type="domain" description="Helicase C-terminal" evidence="13">
    <location>
        <begin position="228"/>
        <end position="374"/>
    </location>
</feature>
<dbReference type="GO" id="GO:0003676">
    <property type="term" value="F:nucleic acid binding"/>
    <property type="evidence" value="ECO:0007669"/>
    <property type="project" value="InterPro"/>
</dbReference>
<keyword evidence="5 15" id="KW-0347">Helicase</keyword>
<dbReference type="SUPFAM" id="SSF52540">
    <property type="entry name" value="P-loop containing nucleoside triphosphate hydrolases"/>
    <property type="match status" value="1"/>
</dbReference>
<dbReference type="GO" id="GO:0005829">
    <property type="term" value="C:cytosol"/>
    <property type="evidence" value="ECO:0007669"/>
    <property type="project" value="TreeGrafter"/>
</dbReference>
<evidence type="ECO:0000256" key="7">
    <source>
        <dbReference type="ARBA" id="ARBA00038437"/>
    </source>
</evidence>
<evidence type="ECO:0000256" key="6">
    <source>
        <dbReference type="ARBA" id="ARBA00022840"/>
    </source>
</evidence>
<reference evidence="15" key="1">
    <citation type="journal article" date="2024" name="Syst. Appl. Microbiol.">
        <title>First single-strain enrichments of Electrothrix cable bacteria, description of E. aestuarii sp. nov. and E. rattekaaiensis sp. nov., and proposal of a cable bacteria taxonomy following the rules of the SeqCode.</title>
        <authorList>
            <person name="Plum-Jensen L.E."/>
            <person name="Schramm A."/>
            <person name="Marshall I.P.G."/>
        </authorList>
    </citation>
    <scope>NUCLEOTIDE SEQUENCE</scope>
    <source>
        <strain evidence="15">Rat1</strain>
    </source>
</reference>
<dbReference type="AlphaFoldDB" id="A0AAU8LVT1"/>
<keyword evidence="4 15" id="KW-0378">Hydrolase</keyword>
<feature type="compositionally biased region" description="Basic residues" evidence="11">
    <location>
        <begin position="396"/>
        <end position="408"/>
    </location>
</feature>
<proteinExistence type="inferred from homology"/>
<dbReference type="CDD" id="cd00268">
    <property type="entry name" value="DEADc"/>
    <property type="match status" value="1"/>
</dbReference>
<dbReference type="GO" id="GO:0003724">
    <property type="term" value="F:RNA helicase activity"/>
    <property type="evidence" value="ECO:0007669"/>
    <property type="project" value="UniProtKB-EC"/>
</dbReference>
<feature type="domain" description="Helicase ATP-binding" evidence="12">
    <location>
        <begin position="32"/>
        <end position="203"/>
    </location>
</feature>
<dbReference type="EMBL" id="CP159373">
    <property type="protein sequence ID" value="XCN72963.1"/>
    <property type="molecule type" value="Genomic_DNA"/>
</dbReference>
<dbReference type="GO" id="GO:0042255">
    <property type="term" value="P:ribosome assembly"/>
    <property type="evidence" value="ECO:0007669"/>
    <property type="project" value="UniProtKB-ARBA"/>
</dbReference>
<dbReference type="PROSITE" id="PS51195">
    <property type="entry name" value="Q_MOTIF"/>
    <property type="match status" value="1"/>
</dbReference>
<evidence type="ECO:0000256" key="5">
    <source>
        <dbReference type="ARBA" id="ARBA00022806"/>
    </source>
</evidence>
<dbReference type="PROSITE" id="PS51194">
    <property type="entry name" value="HELICASE_CTER"/>
    <property type="match status" value="1"/>
</dbReference>
<dbReference type="PANTHER" id="PTHR47959">
    <property type="entry name" value="ATP-DEPENDENT RNA HELICASE RHLE-RELATED"/>
    <property type="match status" value="1"/>
</dbReference>
<name>A0AAU8LVT1_9BACT</name>
<dbReference type="EC" id="3.6.4.13" evidence="1"/>
<evidence type="ECO:0000256" key="4">
    <source>
        <dbReference type="ARBA" id="ARBA00022801"/>
    </source>
</evidence>
<feature type="short sequence motif" description="Q motif" evidence="10">
    <location>
        <begin position="1"/>
        <end position="29"/>
    </location>
</feature>
<dbReference type="InterPro" id="IPR027417">
    <property type="entry name" value="P-loop_NTPase"/>
</dbReference>
<evidence type="ECO:0000259" key="12">
    <source>
        <dbReference type="PROSITE" id="PS51192"/>
    </source>
</evidence>
<dbReference type="InterPro" id="IPR001650">
    <property type="entry name" value="Helicase_C-like"/>
</dbReference>
<dbReference type="KEGG" id="eaj:Q3M24_22240"/>
<dbReference type="CDD" id="cd18787">
    <property type="entry name" value="SF2_C_DEAD"/>
    <property type="match status" value="1"/>
</dbReference>
<dbReference type="Pfam" id="PF00271">
    <property type="entry name" value="Helicase_C"/>
    <property type="match status" value="1"/>
</dbReference>
<organism evidence="15">
    <name type="scientific">Candidatus Electrothrix aestuarii</name>
    <dbReference type="NCBI Taxonomy" id="3062594"/>
    <lineage>
        <taxon>Bacteria</taxon>
        <taxon>Pseudomonadati</taxon>
        <taxon>Thermodesulfobacteriota</taxon>
        <taxon>Desulfobulbia</taxon>
        <taxon>Desulfobulbales</taxon>
        <taxon>Desulfobulbaceae</taxon>
        <taxon>Candidatus Electrothrix</taxon>
    </lineage>
</organism>
<evidence type="ECO:0000256" key="10">
    <source>
        <dbReference type="PROSITE-ProRule" id="PRU00552"/>
    </source>
</evidence>
<evidence type="ECO:0000313" key="15">
    <source>
        <dbReference type="EMBL" id="XCN72963.1"/>
    </source>
</evidence>
<evidence type="ECO:0000256" key="3">
    <source>
        <dbReference type="ARBA" id="ARBA00022741"/>
    </source>
</evidence>
<evidence type="ECO:0000259" key="14">
    <source>
        <dbReference type="PROSITE" id="PS51195"/>
    </source>
</evidence>
<dbReference type="Pfam" id="PF00270">
    <property type="entry name" value="DEAD"/>
    <property type="match status" value="1"/>
</dbReference>
<keyword evidence="2" id="KW-0963">Cytoplasm</keyword>
<reference evidence="15" key="2">
    <citation type="submission" date="2024-06" db="EMBL/GenBank/DDBJ databases">
        <authorList>
            <person name="Plum-Jensen L.E."/>
            <person name="Schramm A."/>
            <person name="Marshall I.P.G."/>
        </authorList>
    </citation>
    <scope>NUCLEOTIDE SEQUENCE</scope>
    <source>
        <strain evidence="15">Rat1</strain>
    </source>
</reference>
<dbReference type="Gene3D" id="3.40.50.300">
    <property type="entry name" value="P-loop containing nucleotide triphosphate hydrolases"/>
    <property type="match status" value="2"/>
</dbReference>
<sequence>MNFTEFGFTPAIITAIKKCGYNTPTDIQQQAMPHLVQGRDLLGLAQTGTGKTAAFVLPTLQRLTVKAGKKIQALILTPTRELAEQVHENICQLSQGTRLKSCTIYGGVSKNSQVQKLRQGVDIVVACPGRLLDHINSKTIDLSSIDMLILDEADQMFDKGFLPDIRRILKQVPRQRQSMVFSATMPKEIRCFVEEILTDPVTVRVNYEKPTATIKHALFQVTQGQKTALLKHILQHEKMTTTLVFTRTKHKAKNLARQLQQCGFKATSLQGNLSQNQRKRAMDGFRTGAFNILVATDIAARGIDVSGISHVVNYDMPDTVETYTHRVGRTGRAEQTGDAYTFAIHDDAKMILAVERRFGKKIPRKTVDVLDNTAHNLPAASLAGAGEKKKSVSAPSRRKTKNKSRKQRSSSFDFGLSAR</sequence>
<dbReference type="PANTHER" id="PTHR47959:SF13">
    <property type="entry name" value="ATP-DEPENDENT RNA HELICASE RHLE"/>
    <property type="match status" value="1"/>
</dbReference>
<gene>
    <name evidence="15" type="ORF">Q3M24_22240</name>
</gene>
<dbReference type="InterPro" id="IPR050079">
    <property type="entry name" value="DEAD_box_RNA_helicase"/>
</dbReference>
<dbReference type="InterPro" id="IPR014001">
    <property type="entry name" value="Helicase_ATP-bd"/>
</dbReference>
<dbReference type="PROSITE" id="PS51192">
    <property type="entry name" value="HELICASE_ATP_BIND_1"/>
    <property type="match status" value="1"/>
</dbReference>
<keyword evidence="3" id="KW-0547">Nucleotide-binding</keyword>
<dbReference type="SMART" id="SM00487">
    <property type="entry name" value="DEXDc"/>
    <property type="match status" value="1"/>
</dbReference>
<evidence type="ECO:0000256" key="2">
    <source>
        <dbReference type="ARBA" id="ARBA00022490"/>
    </source>
</evidence>
<evidence type="ECO:0000256" key="11">
    <source>
        <dbReference type="SAM" id="MobiDB-lite"/>
    </source>
</evidence>
<feature type="domain" description="DEAD-box RNA helicase Q" evidence="14">
    <location>
        <begin position="1"/>
        <end position="29"/>
    </location>
</feature>
<dbReference type="SMART" id="SM00490">
    <property type="entry name" value="HELICc"/>
    <property type="match status" value="1"/>
</dbReference>
<dbReference type="FunFam" id="3.40.50.300:FF:000108">
    <property type="entry name" value="ATP-dependent RNA helicase RhlE"/>
    <property type="match status" value="1"/>
</dbReference>
<dbReference type="GO" id="GO:0009266">
    <property type="term" value="P:response to temperature stimulus"/>
    <property type="evidence" value="ECO:0007669"/>
    <property type="project" value="UniProtKB-ARBA"/>
</dbReference>